<keyword evidence="2" id="KW-1185">Reference proteome</keyword>
<name>A0AAP0EG04_9MAGN</name>
<accession>A0AAP0EG04</accession>
<dbReference type="Proteomes" id="UP001420932">
    <property type="component" value="Unassembled WGS sequence"/>
</dbReference>
<organism evidence="1 2">
    <name type="scientific">Stephania yunnanensis</name>
    <dbReference type="NCBI Taxonomy" id="152371"/>
    <lineage>
        <taxon>Eukaryota</taxon>
        <taxon>Viridiplantae</taxon>
        <taxon>Streptophyta</taxon>
        <taxon>Embryophyta</taxon>
        <taxon>Tracheophyta</taxon>
        <taxon>Spermatophyta</taxon>
        <taxon>Magnoliopsida</taxon>
        <taxon>Ranunculales</taxon>
        <taxon>Menispermaceae</taxon>
        <taxon>Menispermoideae</taxon>
        <taxon>Cissampelideae</taxon>
        <taxon>Stephania</taxon>
    </lineage>
</organism>
<reference evidence="1 2" key="1">
    <citation type="submission" date="2024-01" db="EMBL/GenBank/DDBJ databases">
        <title>Genome assemblies of Stephania.</title>
        <authorList>
            <person name="Yang L."/>
        </authorList>
    </citation>
    <scope>NUCLEOTIDE SEQUENCE [LARGE SCALE GENOMIC DNA]</scope>
    <source>
        <strain evidence="1">YNDBR</strain>
        <tissue evidence="1">Leaf</tissue>
    </source>
</reference>
<evidence type="ECO:0000313" key="1">
    <source>
        <dbReference type="EMBL" id="KAK9092569.1"/>
    </source>
</evidence>
<comment type="caution">
    <text evidence="1">The sequence shown here is derived from an EMBL/GenBank/DDBJ whole genome shotgun (WGS) entry which is preliminary data.</text>
</comment>
<evidence type="ECO:0000313" key="2">
    <source>
        <dbReference type="Proteomes" id="UP001420932"/>
    </source>
</evidence>
<protein>
    <submittedName>
        <fullName evidence="1">Uncharacterized protein</fullName>
    </submittedName>
</protein>
<dbReference type="AlphaFoldDB" id="A0AAP0EG04"/>
<gene>
    <name evidence="1" type="ORF">Syun_027480</name>
</gene>
<proteinExistence type="predicted"/>
<dbReference type="EMBL" id="JBBNAF010000012">
    <property type="protein sequence ID" value="KAK9092569.1"/>
    <property type="molecule type" value="Genomic_DNA"/>
</dbReference>
<sequence>MFTCIEGISQEYMRKRKVLRDVHCLKLSLGVVIQSINRDPKIGLSIKISSGLR</sequence>